<sequence length="440" mass="49765">MSNSTINFALTSLCQQRSKQLLFNTPLPRYSPISPYNGAFTKFQLDMRRKAEVLKYSNNASSTKTNNLTKAERWSQIAKGNSNSQSSNFPSINLTLIDYQGNYSNITVKFPDTIEKIKTSKYTKDNNGDTVLDTDAYQIVGKNGYYYVNIIIEGALNQCNKNTLVPTPTSSSGVPGPVINLIDDETVPLYNYNNNVNSYSYNSNREQTKLWLYNPTSDIFLLNGKNTKILTMMVSNLVNQESNIFTLQFPISLYVTGTNISSNVLLNPINNPYNFTDLNIGIQSINFSVNYNNIPIQFTNPPIISISGSPLTYNNGTYTVNNRQMKFDINFKQTPTVSTDYYTAKLYIGYITISNINLPTQPGYVYDFYLTVNSSNINFQNNNINDEINYNNNIQNTVIGCYINSSRQIIQYNTNITEGTYVTYRPPETPPLKENSLMLT</sequence>
<reference evidence="1" key="1">
    <citation type="journal article" date="2020" name="Nature">
        <title>Giant virus diversity and host interactions through global metagenomics.</title>
        <authorList>
            <person name="Schulz F."/>
            <person name="Roux S."/>
            <person name="Paez-Espino D."/>
            <person name="Jungbluth S."/>
            <person name="Walsh D.A."/>
            <person name="Denef V.J."/>
            <person name="McMahon K.D."/>
            <person name="Konstantinidis K.T."/>
            <person name="Eloe-Fadrosh E.A."/>
            <person name="Kyrpides N.C."/>
            <person name="Woyke T."/>
        </authorList>
    </citation>
    <scope>NUCLEOTIDE SEQUENCE</scope>
    <source>
        <strain evidence="1">GVMAG-M-3300023184-168</strain>
    </source>
</reference>
<name>A0A6C0HUF8_9ZZZZ</name>
<proteinExistence type="predicted"/>
<evidence type="ECO:0000313" key="1">
    <source>
        <dbReference type="EMBL" id="QHT83795.1"/>
    </source>
</evidence>
<organism evidence="1">
    <name type="scientific">viral metagenome</name>
    <dbReference type="NCBI Taxonomy" id="1070528"/>
    <lineage>
        <taxon>unclassified sequences</taxon>
        <taxon>metagenomes</taxon>
        <taxon>organismal metagenomes</taxon>
    </lineage>
</organism>
<protein>
    <submittedName>
        <fullName evidence="1">Uncharacterized protein</fullName>
    </submittedName>
</protein>
<dbReference type="EMBL" id="MN740011">
    <property type="protein sequence ID" value="QHT83795.1"/>
    <property type="molecule type" value="Genomic_DNA"/>
</dbReference>
<dbReference type="AlphaFoldDB" id="A0A6C0HUF8"/>
<accession>A0A6C0HUF8</accession>